<protein>
    <submittedName>
        <fullName evidence="2">SCP2 sterol-binding domain-containing protein</fullName>
    </submittedName>
</protein>
<organism evidence="2 3">
    <name type="scientific">Nocardioides acrostichi</name>
    <dbReference type="NCBI Taxonomy" id="2784339"/>
    <lineage>
        <taxon>Bacteria</taxon>
        <taxon>Bacillati</taxon>
        <taxon>Actinomycetota</taxon>
        <taxon>Actinomycetes</taxon>
        <taxon>Propionibacteriales</taxon>
        <taxon>Nocardioidaceae</taxon>
        <taxon>Nocardioides</taxon>
    </lineage>
</organism>
<gene>
    <name evidence="2" type="ORF">ISG29_15980</name>
</gene>
<name>A0A930YE66_9ACTN</name>
<evidence type="ECO:0000259" key="1">
    <source>
        <dbReference type="Pfam" id="PF02036"/>
    </source>
</evidence>
<dbReference type="RefSeq" id="WP_194504440.1">
    <property type="nucleotide sequence ID" value="NZ_JADIVZ010000009.1"/>
</dbReference>
<dbReference type="PANTHER" id="PTHR10094:SF25">
    <property type="entry name" value="SCP2 STEROL-BINDING DOMAIN-CONTAINING PROTEIN 1"/>
    <property type="match status" value="1"/>
</dbReference>
<dbReference type="Proteomes" id="UP000656804">
    <property type="component" value="Unassembled WGS sequence"/>
</dbReference>
<feature type="domain" description="SCP2" evidence="1">
    <location>
        <begin position="221"/>
        <end position="313"/>
    </location>
</feature>
<reference evidence="2" key="1">
    <citation type="submission" date="2020-11" db="EMBL/GenBank/DDBJ databases">
        <title>Nocardioides sp. CBS4Y-1, whole genome shotgun sequence.</title>
        <authorList>
            <person name="Tuo L."/>
        </authorList>
    </citation>
    <scope>NUCLEOTIDE SEQUENCE</scope>
    <source>
        <strain evidence="2">CBS4Y-1</strain>
    </source>
</reference>
<feature type="domain" description="SCP2" evidence="1">
    <location>
        <begin position="69"/>
        <end position="162"/>
    </location>
</feature>
<dbReference type="Gene3D" id="3.30.1050.10">
    <property type="entry name" value="SCP2 sterol-binding domain"/>
    <property type="match status" value="2"/>
</dbReference>
<sequence length="323" mass="33833">MTQTTSPTLAALSTATAAEALAFLTDTPAEELVAAIRATADAELSRLVAREEIRIPAVRGVLGRLHEYADPAALAVIAGRVRIDLARDDARLGNHLLVIEGGTVDVETDVPARTPADLVLATTVVGFIRLVSGEGNAALDYLAGRLDVRGDCALALAVGGLFTIPGSESRALDPSALAPADVARALTGVPVAHVREVMASGFRPIVLAEVFSRIPDHLDERKAARVDLAIGFQLSGGPVDAGGPERHTVRVTRGTCTVRPSEEGERRDATLLCDGADFLRLVTGHLNPVTGVLRGQLKVRGEKAKALQLLSVMRIPSPARPAS</sequence>
<dbReference type="AlphaFoldDB" id="A0A930YE66"/>
<dbReference type="SUPFAM" id="SSF55718">
    <property type="entry name" value="SCP-like"/>
    <property type="match status" value="2"/>
</dbReference>
<accession>A0A930YE66</accession>
<dbReference type="InterPro" id="IPR003033">
    <property type="entry name" value="SCP2_sterol-bd_dom"/>
</dbReference>
<evidence type="ECO:0000313" key="2">
    <source>
        <dbReference type="EMBL" id="MBF4163194.1"/>
    </source>
</evidence>
<dbReference type="GO" id="GO:0005829">
    <property type="term" value="C:cytosol"/>
    <property type="evidence" value="ECO:0007669"/>
    <property type="project" value="TreeGrafter"/>
</dbReference>
<keyword evidence="3" id="KW-1185">Reference proteome</keyword>
<comment type="caution">
    <text evidence="2">The sequence shown here is derived from an EMBL/GenBank/DDBJ whole genome shotgun (WGS) entry which is preliminary data.</text>
</comment>
<evidence type="ECO:0000313" key="3">
    <source>
        <dbReference type="Proteomes" id="UP000656804"/>
    </source>
</evidence>
<dbReference type="EMBL" id="JADIVZ010000009">
    <property type="protein sequence ID" value="MBF4163194.1"/>
    <property type="molecule type" value="Genomic_DNA"/>
</dbReference>
<dbReference type="InterPro" id="IPR036527">
    <property type="entry name" value="SCP2_sterol-bd_dom_sf"/>
</dbReference>
<proteinExistence type="predicted"/>
<dbReference type="PANTHER" id="PTHR10094">
    <property type="entry name" value="STEROL CARRIER PROTEIN 2 SCP-2 FAMILY PROTEIN"/>
    <property type="match status" value="1"/>
</dbReference>
<dbReference type="Pfam" id="PF02036">
    <property type="entry name" value="SCP2"/>
    <property type="match status" value="2"/>
</dbReference>